<comment type="caution">
    <text evidence="5">The sequence shown here is derived from an EMBL/GenBank/DDBJ whole genome shotgun (WGS) entry which is preliminary data.</text>
</comment>
<keyword evidence="1 3" id="KW-0547">Nucleotide-binding</keyword>
<comment type="subcellular location">
    <subcellularLocation>
        <location evidence="3">Cytoplasm</location>
    </subcellularLocation>
</comment>
<dbReference type="InterPro" id="IPR001977">
    <property type="entry name" value="Depp_CoAkinase"/>
</dbReference>
<dbReference type="EC" id="2.7.1.24" evidence="3 4"/>
<dbReference type="InterPro" id="IPR027417">
    <property type="entry name" value="P-loop_NTPase"/>
</dbReference>
<dbReference type="Gene3D" id="3.40.50.300">
    <property type="entry name" value="P-loop containing nucleotide triphosphate hydrolases"/>
    <property type="match status" value="1"/>
</dbReference>
<keyword evidence="3" id="KW-0173">Coenzyme A biosynthesis</keyword>
<keyword evidence="3" id="KW-0963">Cytoplasm</keyword>
<sequence>MPLIALTGGIASGKSTIAKRLGELGAVIVDADALSREVVAPGRPALEAIRHAFGDGVFDRDGALDRRALGRVVFSDPEQRRLLNGIVHPAVLARSHELFREALERDRRAVVVYDVPLIDARGTGEFDRVVVADAPEEVRLQRLTDLRGMSEADARAVLGSQMGDDERRALATDLIDTSGDLRTTMAAVDDLWQRLRD</sequence>
<dbReference type="Pfam" id="PF01121">
    <property type="entry name" value="CoaE"/>
    <property type="match status" value="1"/>
</dbReference>
<evidence type="ECO:0000256" key="4">
    <source>
        <dbReference type="NCBIfam" id="TIGR00152"/>
    </source>
</evidence>
<dbReference type="SUPFAM" id="SSF52540">
    <property type="entry name" value="P-loop containing nucleoside triphosphate hydrolases"/>
    <property type="match status" value="1"/>
</dbReference>
<comment type="catalytic activity">
    <reaction evidence="3">
        <text>3'-dephospho-CoA + ATP = ADP + CoA + H(+)</text>
        <dbReference type="Rhea" id="RHEA:18245"/>
        <dbReference type="ChEBI" id="CHEBI:15378"/>
        <dbReference type="ChEBI" id="CHEBI:30616"/>
        <dbReference type="ChEBI" id="CHEBI:57287"/>
        <dbReference type="ChEBI" id="CHEBI:57328"/>
        <dbReference type="ChEBI" id="CHEBI:456216"/>
        <dbReference type="EC" id="2.7.1.24"/>
    </reaction>
</comment>
<keyword evidence="3 5" id="KW-0418">Kinase</keyword>
<evidence type="ECO:0000256" key="2">
    <source>
        <dbReference type="ARBA" id="ARBA00022840"/>
    </source>
</evidence>
<dbReference type="CDD" id="cd02022">
    <property type="entry name" value="DPCK"/>
    <property type="match status" value="1"/>
</dbReference>
<dbReference type="NCBIfam" id="TIGR00152">
    <property type="entry name" value="dephospho-CoA kinase"/>
    <property type="match status" value="1"/>
</dbReference>
<keyword evidence="2 3" id="KW-0067">ATP-binding</keyword>
<evidence type="ECO:0000256" key="1">
    <source>
        <dbReference type="ARBA" id="ARBA00022741"/>
    </source>
</evidence>
<proteinExistence type="inferred from homology"/>
<feature type="binding site" evidence="3">
    <location>
        <begin position="11"/>
        <end position="16"/>
    </location>
    <ligand>
        <name>ATP</name>
        <dbReference type="ChEBI" id="CHEBI:30616"/>
    </ligand>
</feature>
<evidence type="ECO:0000313" key="6">
    <source>
        <dbReference type="Proteomes" id="UP001597347"/>
    </source>
</evidence>
<dbReference type="Proteomes" id="UP001597347">
    <property type="component" value="Unassembled WGS sequence"/>
</dbReference>
<keyword evidence="3 5" id="KW-0808">Transferase</keyword>
<evidence type="ECO:0000256" key="3">
    <source>
        <dbReference type="HAMAP-Rule" id="MF_00376"/>
    </source>
</evidence>
<accession>A0ABW4LCL7</accession>
<dbReference type="RefSeq" id="WP_377932837.1">
    <property type="nucleotide sequence ID" value="NZ_JBHUEA010000006.1"/>
</dbReference>
<dbReference type="PROSITE" id="PS51219">
    <property type="entry name" value="DPCK"/>
    <property type="match status" value="1"/>
</dbReference>
<keyword evidence="6" id="KW-1185">Reference proteome</keyword>
<dbReference type="GO" id="GO:0004140">
    <property type="term" value="F:dephospho-CoA kinase activity"/>
    <property type="evidence" value="ECO:0007669"/>
    <property type="project" value="UniProtKB-EC"/>
</dbReference>
<evidence type="ECO:0000313" key="5">
    <source>
        <dbReference type="EMBL" id="MFD1720995.1"/>
    </source>
</evidence>
<organism evidence="5 6">
    <name type="scientific">Amnibacterium endophyticum</name>
    <dbReference type="NCBI Taxonomy" id="2109337"/>
    <lineage>
        <taxon>Bacteria</taxon>
        <taxon>Bacillati</taxon>
        <taxon>Actinomycetota</taxon>
        <taxon>Actinomycetes</taxon>
        <taxon>Micrococcales</taxon>
        <taxon>Microbacteriaceae</taxon>
        <taxon>Amnibacterium</taxon>
    </lineage>
</organism>
<gene>
    <name evidence="3 5" type="primary">coaE</name>
    <name evidence="5" type="ORF">ACFSBI_05490</name>
</gene>
<comment type="pathway">
    <text evidence="3">Cofactor biosynthesis; coenzyme A biosynthesis; CoA from (R)-pantothenate: step 5/5.</text>
</comment>
<comment type="similarity">
    <text evidence="3">Belongs to the CoaE family.</text>
</comment>
<dbReference type="HAMAP" id="MF_00376">
    <property type="entry name" value="Dephospho_CoA_kinase"/>
    <property type="match status" value="1"/>
</dbReference>
<dbReference type="EMBL" id="JBHUEA010000006">
    <property type="protein sequence ID" value="MFD1720995.1"/>
    <property type="molecule type" value="Genomic_DNA"/>
</dbReference>
<dbReference type="PANTHER" id="PTHR10695">
    <property type="entry name" value="DEPHOSPHO-COA KINASE-RELATED"/>
    <property type="match status" value="1"/>
</dbReference>
<reference evidence="6" key="1">
    <citation type="journal article" date="2019" name="Int. J. Syst. Evol. Microbiol.">
        <title>The Global Catalogue of Microorganisms (GCM) 10K type strain sequencing project: providing services to taxonomists for standard genome sequencing and annotation.</title>
        <authorList>
            <consortium name="The Broad Institute Genomics Platform"/>
            <consortium name="The Broad Institute Genome Sequencing Center for Infectious Disease"/>
            <person name="Wu L."/>
            <person name="Ma J."/>
        </authorList>
    </citation>
    <scope>NUCLEOTIDE SEQUENCE [LARGE SCALE GENOMIC DNA]</scope>
    <source>
        <strain evidence="6">CGMCC 1.12471</strain>
    </source>
</reference>
<dbReference type="PANTHER" id="PTHR10695:SF46">
    <property type="entry name" value="BIFUNCTIONAL COENZYME A SYNTHASE-RELATED"/>
    <property type="match status" value="1"/>
</dbReference>
<name>A0ABW4LCL7_9MICO</name>
<protein>
    <recommendedName>
        <fullName evidence="3 4">Dephospho-CoA kinase</fullName>
        <ecNumber evidence="3 4">2.7.1.24</ecNumber>
    </recommendedName>
    <alternativeName>
        <fullName evidence="3">Dephosphocoenzyme A kinase</fullName>
    </alternativeName>
</protein>
<comment type="function">
    <text evidence="3">Catalyzes the phosphorylation of the 3'-hydroxyl group of dephosphocoenzyme A to form coenzyme A.</text>
</comment>